<evidence type="ECO:0000313" key="1">
    <source>
        <dbReference type="EMBL" id="MBB5283080.1"/>
    </source>
</evidence>
<reference evidence="1 2" key="1">
    <citation type="submission" date="2020-08" db="EMBL/GenBank/DDBJ databases">
        <title>Genomic Encyclopedia of Type Strains, Phase IV (KMG-IV): sequencing the most valuable type-strain genomes for metagenomic binning, comparative biology and taxonomic classification.</title>
        <authorList>
            <person name="Goeker M."/>
        </authorList>
    </citation>
    <scope>NUCLEOTIDE SEQUENCE [LARGE SCALE GENOMIC DNA]</scope>
    <source>
        <strain evidence="1 2">DSM 105074</strain>
    </source>
</reference>
<name>A0A840TSV0_9BACT</name>
<proteinExistence type="predicted"/>
<evidence type="ECO:0008006" key="3">
    <source>
        <dbReference type="Google" id="ProtNLM"/>
    </source>
</evidence>
<protein>
    <recommendedName>
        <fullName evidence="3">Tetratricopeptide repeat protein</fullName>
    </recommendedName>
</protein>
<evidence type="ECO:0000313" key="2">
    <source>
        <dbReference type="Proteomes" id="UP000557307"/>
    </source>
</evidence>
<keyword evidence="2" id="KW-1185">Reference proteome</keyword>
<dbReference type="EMBL" id="JACHGF010000002">
    <property type="protein sequence ID" value="MBB5283080.1"/>
    <property type="molecule type" value="Genomic_DNA"/>
</dbReference>
<dbReference type="AlphaFoldDB" id="A0A840TSV0"/>
<accession>A0A840TSV0</accession>
<comment type="caution">
    <text evidence="1">The sequence shown here is derived from an EMBL/GenBank/DDBJ whole genome shotgun (WGS) entry which is preliminary data.</text>
</comment>
<gene>
    <name evidence="1" type="ORF">HNQ92_001206</name>
</gene>
<sequence>MHTVDKETFTYWITHPYDLGQGDQSRLEYLVENFPYCQLGHALLAKSASQSERVATEVIPRAAVYALNRGALRRLVENEFEWSGSLLNRLTELPYGPSSTRQGVTPYGREKPISLIRFESQFTSTEDNAVEAPSPETNFLPVDDSVIAEKVIEEGLTHKRLKAVPYPAIELIPRPEKRPDERRKQQEIIENFIKNDPRIGPIRANTAEPVEVEDLSARQPVPSFDGLATESFALILIKQGKIAKAINIYEKLILKFPEKKDYFAKKIEELDRK</sequence>
<dbReference type="Proteomes" id="UP000557307">
    <property type="component" value="Unassembled WGS sequence"/>
</dbReference>
<organism evidence="1 2">
    <name type="scientific">Rhabdobacter roseus</name>
    <dbReference type="NCBI Taxonomy" id="1655419"/>
    <lineage>
        <taxon>Bacteria</taxon>
        <taxon>Pseudomonadati</taxon>
        <taxon>Bacteroidota</taxon>
        <taxon>Cytophagia</taxon>
        <taxon>Cytophagales</taxon>
        <taxon>Cytophagaceae</taxon>
        <taxon>Rhabdobacter</taxon>
    </lineage>
</organism>
<dbReference type="RefSeq" id="WP_184172167.1">
    <property type="nucleotide sequence ID" value="NZ_JACHGF010000002.1"/>
</dbReference>